<dbReference type="GO" id="GO:0016757">
    <property type="term" value="F:glycosyltransferase activity"/>
    <property type="evidence" value="ECO:0007669"/>
    <property type="project" value="InterPro"/>
</dbReference>
<protein>
    <submittedName>
        <fullName evidence="2">Glycosyltransferase involved in cell wall bisynthesis</fullName>
    </submittedName>
</protein>
<evidence type="ECO:0000259" key="1">
    <source>
        <dbReference type="Pfam" id="PF00534"/>
    </source>
</evidence>
<sequence>MIRIMMVIESLRDGGKQRQVEELVRVLALKEGYVIAVVILKDEIHFDRMLHLPNVEIIHLKRSFKQDPSVFRSFYLQARKFKPDLIHSWGGLPSLVSLPYVILTGTPLVNEMVQNSRLPFLSKSWIRAKLSFMFSTVIIGNSRIGLKVYKVPSKKAVLIRNGMNTDRIHDLRDEKEVREHYDLPYDFKVVGMVATIDWRKNFRMFIRAALALLEVRRDVVFFIVGDGEDRKEIEDMVPENFKKSNFVFTGRINNVEEVINIFNVAVLASYGEGTSNSILEYMMLKKPVVATDVYGINEVVKHGTNGYLVPQDDHMAMKDKINELLNNSVLSQKMGENGYQFVINECSIEKMVSLHEKLFGEVIKKRMPNNG</sequence>
<gene>
    <name evidence="2" type="ORF">SAMN05444380_10297</name>
</gene>
<dbReference type="Gene3D" id="3.40.50.2000">
    <property type="entry name" value="Glycogen Phosphorylase B"/>
    <property type="match status" value="2"/>
</dbReference>
<dbReference type="eggNOG" id="COG0438">
    <property type="taxonomic scope" value="Bacteria"/>
</dbReference>
<evidence type="ECO:0000313" key="2">
    <source>
        <dbReference type="EMBL" id="SFD79913.1"/>
    </source>
</evidence>
<proteinExistence type="predicted"/>
<dbReference type="Proteomes" id="UP000181976">
    <property type="component" value="Unassembled WGS sequence"/>
</dbReference>
<reference evidence="2 3" key="1">
    <citation type="submission" date="2016-10" db="EMBL/GenBank/DDBJ databases">
        <authorList>
            <person name="de Groot N.N."/>
        </authorList>
    </citation>
    <scope>NUCLEOTIDE SEQUENCE [LARGE SCALE GENOMIC DNA]</scope>
    <source>
        <strain evidence="2 3">DSM 19012</strain>
    </source>
</reference>
<dbReference type="InParanoid" id="A0A1I1VFP6"/>
<dbReference type="RefSeq" id="WP_237706145.1">
    <property type="nucleotide sequence ID" value="NZ_AFSL01000065.1"/>
</dbReference>
<evidence type="ECO:0000313" key="3">
    <source>
        <dbReference type="Proteomes" id="UP000181976"/>
    </source>
</evidence>
<dbReference type="EMBL" id="FONA01000002">
    <property type="protein sequence ID" value="SFD79913.1"/>
    <property type="molecule type" value="Genomic_DNA"/>
</dbReference>
<name>A0A1I1VFP6_9BACT</name>
<dbReference type="Pfam" id="PF00534">
    <property type="entry name" value="Glycos_transf_1"/>
    <property type="match status" value="1"/>
</dbReference>
<dbReference type="PANTHER" id="PTHR12526:SF630">
    <property type="entry name" value="GLYCOSYLTRANSFERASE"/>
    <property type="match status" value="1"/>
</dbReference>
<organism evidence="2 3">
    <name type="scientific">Thermophagus xiamenensis</name>
    <dbReference type="NCBI Taxonomy" id="385682"/>
    <lineage>
        <taxon>Bacteria</taxon>
        <taxon>Pseudomonadati</taxon>
        <taxon>Bacteroidota</taxon>
        <taxon>Bacteroidia</taxon>
        <taxon>Marinilabiliales</taxon>
        <taxon>Marinilabiliaceae</taxon>
        <taxon>Thermophagus</taxon>
    </lineage>
</organism>
<dbReference type="AlphaFoldDB" id="A0A1I1VFP6"/>
<feature type="domain" description="Glycosyl transferase family 1" evidence="1">
    <location>
        <begin position="174"/>
        <end position="340"/>
    </location>
</feature>
<keyword evidence="3" id="KW-1185">Reference proteome</keyword>
<accession>A0A1I1VFP6</accession>
<dbReference type="CDD" id="cd03801">
    <property type="entry name" value="GT4_PimA-like"/>
    <property type="match status" value="1"/>
</dbReference>
<keyword evidence="2" id="KW-0808">Transferase</keyword>
<dbReference type="PANTHER" id="PTHR12526">
    <property type="entry name" value="GLYCOSYLTRANSFERASE"/>
    <property type="match status" value="1"/>
</dbReference>
<dbReference type="SUPFAM" id="SSF53756">
    <property type="entry name" value="UDP-Glycosyltransferase/glycogen phosphorylase"/>
    <property type="match status" value="1"/>
</dbReference>
<dbReference type="InterPro" id="IPR001296">
    <property type="entry name" value="Glyco_trans_1"/>
</dbReference>
<dbReference type="STRING" id="385682.SAMN05444380_10297"/>